<sequence>MPHTRNLCWGIFGTFNIWRKWAGWKEITQFFWIDSNSLPCRNSSKPAIRIPSPGAFLPIDRKRDFDLFGPRDDNLFA</sequence>
<dbReference type="AlphaFoldDB" id="A0AAV4XPB0"/>
<name>A0AAV4XPB0_CAEEX</name>
<organism evidence="1 2">
    <name type="scientific">Caerostris extrusa</name>
    <name type="common">Bark spider</name>
    <name type="synonym">Caerostris bankana</name>
    <dbReference type="NCBI Taxonomy" id="172846"/>
    <lineage>
        <taxon>Eukaryota</taxon>
        <taxon>Metazoa</taxon>
        <taxon>Ecdysozoa</taxon>
        <taxon>Arthropoda</taxon>
        <taxon>Chelicerata</taxon>
        <taxon>Arachnida</taxon>
        <taxon>Araneae</taxon>
        <taxon>Araneomorphae</taxon>
        <taxon>Entelegynae</taxon>
        <taxon>Araneoidea</taxon>
        <taxon>Araneidae</taxon>
        <taxon>Caerostris</taxon>
    </lineage>
</organism>
<keyword evidence="2" id="KW-1185">Reference proteome</keyword>
<gene>
    <name evidence="1" type="ORF">CEXT_324131</name>
</gene>
<reference evidence="1 2" key="1">
    <citation type="submission" date="2021-06" db="EMBL/GenBank/DDBJ databases">
        <title>Caerostris extrusa draft genome.</title>
        <authorList>
            <person name="Kono N."/>
            <person name="Arakawa K."/>
        </authorList>
    </citation>
    <scope>NUCLEOTIDE SEQUENCE [LARGE SCALE GENOMIC DNA]</scope>
</reference>
<evidence type="ECO:0008006" key="3">
    <source>
        <dbReference type="Google" id="ProtNLM"/>
    </source>
</evidence>
<dbReference type="EMBL" id="BPLR01018094">
    <property type="protein sequence ID" value="GIY96851.1"/>
    <property type="molecule type" value="Genomic_DNA"/>
</dbReference>
<evidence type="ECO:0000313" key="2">
    <source>
        <dbReference type="Proteomes" id="UP001054945"/>
    </source>
</evidence>
<evidence type="ECO:0000313" key="1">
    <source>
        <dbReference type="EMBL" id="GIY96851.1"/>
    </source>
</evidence>
<dbReference type="Proteomes" id="UP001054945">
    <property type="component" value="Unassembled WGS sequence"/>
</dbReference>
<protein>
    <recommendedName>
        <fullName evidence="3">Ycf15</fullName>
    </recommendedName>
</protein>
<accession>A0AAV4XPB0</accession>
<comment type="caution">
    <text evidence="1">The sequence shown here is derived from an EMBL/GenBank/DDBJ whole genome shotgun (WGS) entry which is preliminary data.</text>
</comment>
<proteinExistence type="predicted"/>